<dbReference type="PANTHER" id="PTHR21716">
    <property type="entry name" value="TRANSMEMBRANE PROTEIN"/>
    <property type="match status" value="1"/>
</dbReference>
<feature type="transmembrane region" description="Helical" evidence="9">
    <location>
        <begin position="52"/>
        <end position="74"/>
    </location>
</feature>
<evidence type="ECO:0000256" key="5">
    <source>
        <dbReference type="ARBA" id="ARBA00022692"/>
    </source>
</evidence>
<name>A0A271KJY7_9HYPH</name>
<sequence length="657" mass="70494">MSTPTPTTLGIAPGGRRAPNVVIDTHPTHPPAYPKAIAVIATVAALYFGREIFIPLAVAILLTFALSPLVAALRKARVPRLAAVIAVVIGAFAAIFMFGAVVASQLGTLAQNIPLYQYNLVSKVEIIKDANVGGGVFERLSKLLARLGREIQGDEKPDTVRAPGSDNPSTPPLPVEVITPPPGPIPLLRTVVGPLIQPLATGGIIIVVVIFMLLRREDLRDRFIRLVGAGDLQRTTAALQDAGARVARYLLTQLAVNVAYALPIGIGLWVIGVPNAPLWGLMALILRFIPYIGPIIASIFPLALALAVDPGWTMVLWTAALFVVLELVSNNVVEPWVYGSRTGLSPLAIIVAAIFWTWLWGPMGLLLSTPLTVCLVVLGRHVPQFEFLDVLLGNEPVLDPHQQLYQRLLAGDPAEATDRAEAYLEDNTILSFYETVAVPALALAEEDRSRGVLTDERRSRVAESAQALVDNLDDYAQVESNEESEPKQALAIESTTKLELPLANGEGRVIACAGGRGELDDAAAAMLVQVLKAQGATANYIEHTSLSPGRIRQLPIDGLETIVIVFLNPSSVQHARYMTRRLKRSRPSLRVGVLLCNSNDTIEPVKLIAEVGTGFVASTLAEAAAQSLQGPRPRPPMPPTKTRSQRKASSPKPKQTA</sequence>
<keyword evidence="6 9" id="KW-1133">Transmembrane helix</keyword>
<feature type="transmembrane region" description="Helical" evidence="9">
    <location>
        <begin position="311"/>
        <end position="328"/>
    </location>
</feature>
<comment type="similarity">
    <text evidence="2">Belongs to the autoinducer-2 exporter (AI-2E) (TC 2.A.86) family.</text>
</comment>
<comment type="subcellular location">
    <subcellularLocation>
        <location evidence="1">Cell membrane</location>
        <topology evidence="1">Multi-pass membrane protein</topology>
    </subcellularLocation>
</comment>
<feature type="region of interest" description="Disordered" evidence="8">
    <location>
        <begin position="624"/>
        <end position="657"/>
    </location>
</feature>
<feature type="region of interest" description="Disordered" evidence="8">
    <location>
        <begin position="155"/>
        <end position="174"/>
    </location>
</feature>
<keyword evidence="11" id="KW-1185">Reference proteome</keyword>
<gene>
    <name evidence="10" type="ORF">CIT31_15575</name>
</gene>
<dbReference type="GO" id="GO:0055085">
    <property type="term" value="P:transmembrane transport"/>
    <property type="evidence" value="ECO:0007669"/>
    <property type="project" value="TreeGrafter"/>
</dbReference>
<feature type="transmembrane region" description="Helical" evidence="9">
    <location>
        <begin position="195"/>
        <end position="214"/>
    </location>
</feature>
<accession>A0A271KJY7</accession>
<keyword evidence="3" id="KW-0813">Transport</keyword>
<evidence type="ECO:0000256" key="2">
    <source>
        <dbReference type="ARBA" id="ARBA00009773"/>
    </source>
</evidence>
<organism evidence="10 11">
    <name type="scientific">Mesorhizobium wenxiniae</name>
    <dbReference type="NCBI Taxonomy" id="2014805"/>
    <lineage>
        <taxon>Bacteria</taxon>
        <taxon>Pseudomonadati</taxon>
        <taxon>Pseudomonadota</taxon>
        <taxon>Alphaproteobacteria</taxon>
        <taxon>Hyphomicrobiales</taxon>
        <taxon>Phyllobacteriaceae</taxon>
        <taxon>Mesorhizobium</taxon>
    </lineage>
</organism>
<dbReference type="Proteomes" id="UP000215931">
    <property type="component" value="Unassembled WGS sequence"/>
</dbReference>
<dbReference type="PANTHER" id="PTHR21716:SF53">
    <property type="entry name" value="PERMEASE PERM-RELATED"/>
    <property type="match status" value="1"/>
</dbReference>
<keyword evidence="4" id="KW-1003">Cell membrane</keyword>
<evidence type="ECO:0000256" key="1">
    <source>
        <dbReference type="ARBA" id="ARBA00004651"/>
    </source>
</evidence>
<dbReference type="GO" id="GO:0005886">
    <property type="term" value="C:plasma membrane"/>
    <property type="evidence" value="ECO:0007669"/>
    <property type="project" value="UniProtKB-SubCell"/>
</dbReference>
<feature type="transmembrane region" description="Helical" evidence="9">
    <location>
        <begin position="254"/>
        <end position="272"/>
    </location>
</feature>
<evidence type="ECO:0000256" key="3">
    <source>
        <dbReference type="ARBA" id="ARBA00022448"/>
    </source>
</evidence>
<evidence type="ECO:0000256" key="8">
    <source>
        <dbReference type="SAM" id="MobiDB-lite"/>
    </source>
</evidence>
<dbReference type="OrthoDB" id="9799225at2"/>
<keyword evidence="7 9" id="KW-0472">Membrane</keyword>
<comment type="caution">
    <text evidence="10">The sequence shown here is derived from an EMBL/GenBank/DDBJ whole genome shotgun (WGS) entry which is preliminary data.</text>
</comment>
<evidence type="ECO:0000313" key="10">
    <source>
        <dbReference type="EMBL" id="PAP95427.1"/>
    </source>
</evidence>
<dbReference type="Pfam" id="PF01594">
    <property type="entry name" value="AI-2E_transport"/>
    <property type="match status" value="1"/>
</dbReference>
<evidence type="ECO:0000256" key="6">
    <source>
        <dbReference type="ARBA" id="ARBA00022989"/>
    </source>
</evidence>
<feature type="transmembrane region" description="Helical" evidence="9">
    <location>
        <begin position="81"/>
        <end position="103"/>
    </location>
</feature>
<dbReference type="AlphaFoldDB" id="A0A271KJY7"/>
<dbReference type="EMBL" id="NPKH01000020">
    <property type="protein sequence ID" value="PAP95427.1"/>
    <property type="molecule type" value="Genomic_DNA"/>
</dbReference>
<evidence type="ECO:0000256" key="7">
    <source>
        <dbReference type="ARBA" id="ARBA00023136"/>
    </source>
</evidence>
<evidence type="ECO:0000256" key="9">
    <source>
        <dbReference type="SAM" id="Phobius"/>
    </source>
</evidence>
<protein>
    <submittedName>
        <fullName evidence="10">ABC transporter permease</fullName>
    </submittedName>
</protein>
<proteinExistence type="inferred from homology"/>
<evidence type="ECO:0000256" key="4">
    <source>
        <dbReference type="ARBA" id="ARBA00022475"/>
    </source>
</evidence>
<dbReference type="InterPro" id="IPR002549">
    <property type="entry name" value="AI-2E-like"/>
</dbReference>
<feature type="transmembrane region" description="Helical" evidence="9">
    <location>
        <begin position="278"/>
        <end position="304"/>
    </location>
</feature>
<evidence type="ECO:0000313" key="11">
    <source>
        <dbReference type="Proteomes" id="UP000215931"/>
    </source>
</evidence>
<keyword evidence="5 9" id="KW-0812">Transmembrane</keyword>
<reference evidence="10 11" key="1">
    <citation type="submission" date="2017-08" db="EMBL/GenBank/DDBJ databases">
        <title>Mesorhizobium wenxinae sp. nov., a novel rhizobial species isolated from root nodules of chickpea (Cicer arietinum L.).</title>
        <authorList>
            <person name="Zhang J."/>
        </authorList>
    </citation>
    <scope>NUCLEOTIDE SEQUENCE [LARGE SCALE GENOMIC DNA]</scope>
    <source>
        <strain evidence="11">WYCCWR 10019</strain>
    </source>
</reference>
<feature type="transmembrane region" description="Helical" evidence="9">
    <location>
        <begin position="348"/>
        <end position="378"/>
    </location>
</feature>